<dbReference type="Proteomes" id="UP000775213">
    <property type="component" value="Unassembled WGS sequence"/>
</dbReference>
<name>A0AAV7GCA1_DENCH</name>
<evidence type="ECO:0000313" key="1">
    <source>
        <dbReference type="EMBL" id="KAH0453413.1"/>
    </source>
</evidence>
<reference evidence="1 2" key="1">
    <citation type="journal article" date="2021" name="Hortic Res">
        <title>Chromosome-scale assembly of the Dendrobium chrysotoxum genome enhances the understanding of orchid evolution.</title>
        <authorList>
            <person name="Zhang Y."/>
            <person name="Zhang G.Q."/>
            <person name="Zhang D."/>
            <person name="Liu X.D."/>
            <person name="Xu X.Y."/>
            <person name="Sun W.H."/>
            <person name="Yu X."/>
            <person name="Zhu X."/>
            <person name="Wang Z.W."/>
            <person name="Zhao X."/>
            <person name="Zhong W.Y."/>
            <person name="Chen H."/>
            <person name="Yin W.L."/>
            <person name="Huang T."/>
            <person name="Niu S.C."/>
            <person name="Liu Z.J."/>
        </authorList>
    </citation>
    <scope>NUCLEOTIDE SEQUENCE [LARGE SCALE GENOMIC DNA]</scope>
    <source>
        <strain evidence="1">Lindl</strain>
    </source>
</reference>
<dbReference type="EMBL" id="JAGFBR010000016">
    <property type="protein sequence ID" value="KAH0453413.1"/>
    <property type="molecule type" value="Genomic_DNA"/>
</dbReference>
<gene>
    <name evidence="1" type="ORF">IEQ34_017737</name>
</gene>
<accession>A0AAV7GCA1</accession>
<dbReference type="AlphaFoldDB" id="A0AAV7GCA1"/>
<proteinExistence type="predicted"/>
<comment type="caution">
    <text evidence="1">The sequence shown here is derived from an EMBL/GenBank/DDBJ whole genome shotgun (WGS) entry which is preliminary data.</text>
</comment>
<keyword evidence="2" id="KW-1185">Reference proteome</keyword>
<organism evidence="1 2">
    <name type="scientific">Dendrobium chrysotoxum</name>
    <name type="common">Orchid</name>
    <dbReference type="NCBI Taxonomy" id="161865"/>
    <lineage>
        <taxon>Eukaryota</taxon>
        <taxon>Viridiplantae</taxon>
        <taxon>Streptophyta</taxon>
        <taxon>Embryophyta</taxon>
        <taxon>Tracheophyta</taxon>
        <taxon>Spermatophyta</taxon>
        <taxon>Magnoliopsida</taxon>
        <taxon>Liliopsida</taxon>
        <taxon>Asparagales</taxon>
        <taxon>Orchidaceae</taxon>
        <taxon>Epidendroideae</taxon>
        <taxon>Malaxideae</taxon>
        <taxon>Dendrobiinae</taxon>
        <taxon>Dendrobium</taxon>
    </lineage>
</organism>
<sequence length="289" mass="33049">MPLQSQVYSSRISAGFVDSTLTRKKFHLSNDLVMKVPQKYDQDYSPPLGYLTISEFSLRAGLQFPSPLELIDISVTCRITVGLIVFFRDRGVVLTLVQGLITFISKWLAIRTKINQRVGLEKLKDLSFPFHVGVEDILRMLNIPDVKTLYYEVCYLGKYVKDKYLFKVGLSTQAGRSQAIILKKSFKILECMDLEIEILKEKIATLKDIEDIEEFKKSIAFRSIIQEHVQEARDHIYVVESSAAKTRDEIKMLTSSQASDAYPLNLGDDDIESEFRKVFVSENDDVEIV</sequence>
<evidence type="ECO:0000313" key="2">
    <source>
        <dbReference type="Proteomes" id="UP000775213"/>
    </source>
</evidence>
<protein>
    <submittedName>
        <fullName evidence="1">Uncharacterized protein</fullName>
    </submittedName>
</protein>